<name>A0A8J2ZAQ1_9PROT</name>
<evidence type="ECO:0000313" key="9">
    <source>
        <dbReference type="EMBL" id="GGG29921.1"/>
    </source>
</evidence>
<dbReference type="SUPFAM" id="SSF64518">
    <property type="entry name" value="Phase 1 flagellin"/>
    <property type="match status" value="1"/>
</dbReference>
<dbReference type="Pfam" id="PF06429">
    <property type="entry name" value="Flg_bbr_C"/>
    <property type="match status" value="1"/>
</dbReference>
<keyword evidence="10" id="KW-1185">Reference proteome</keyword>
<comment type="subcellular location">
    <subcellularLocation>
        <location evidence="1">Bacterial flagellum</location>
    </subcellularLocation>
    <subcellularLocation>
        <location evidence="2">Secreted</location>
    </subcellularLocation>
</comment>
<organism evidence="9 10">
    <name type="scientific">Caldovatus sediminis</name>
    <dbReference type="NCBI Taxonomy" id="2041189"/>
    <lineage>
        <taxon>Bacteria</taxon>
        <taxon>Pseudomonadati</taxon>
        <taxon>Pseudomonadota</taxon>
        <taxon>Alphaproteobacteria</taxon>
        <taxon>Acetobacterales</taxon>
        <taxon>Roseomonadaceae</taxon>
        <taxon>Caldovatus</taxon>
    </lineage>
</organism>
<evidence type="ECO:0000259" key="7">
    <source>
        <dbReference type="Pfam" id="PF06429"/>
    </source>
</evidence>
<dbReference type="PANTHER" id="PTHR30033">
    <property type="entry name" value="FLAGELLAR HOOK-ASSOCIATED PROTEIN 1"/>
    <property type="match status" value="1"/>
</dbReference>
<dbReference type="GO" id="GO:0005198">
    <property type="term" value="F:structural molecule activity"/>
    <property type="evidence" value="ECO:0007669"/>
    <property type="project" value="InterPro"/>
</dbReference>
<dbReference type="GO" id="GO:0005576">
    <property type="term" value="C:extracellular region"/>
    <property type="evidence" value="ECO:0007669"/>
    <property type="project" value="UniProtKB-SubCell"/>
</dbReference>
<dbReference type="GO" id="GO:0044780">
    <property type="term" value="P:bacterial-type flagellum assembly"/>
    <property type="evidence" value="ECO:0007669"/>
    <property type="project" value="InterPro"/>
</dbReference>
<keyword evidence="9" id="KW-0966">Cell projection</keyword>
<dbReference type="InterPro" id="IPR002371">
    <property type="entry name" value="FlgK"/>
</dbReference>
<gene>
    <name evidence="9" type="ORF">GCM10010964_17290</name>
</gene>
<keyword evidence="5" id="KW-0964">Secreted</keyword>
<feature type="domain" description="Flagellar hook-associated protein FlgK helical" evidence="8">
    <location>
        <begin position="100"/>
        <end position="310"/>
    </location>
</feature>
<sequence length="508" mass="51414">MSLEAALLTARSGLLYVQRALASTSQDIAAAGVAGHTNKTVAAVTLAAAGLSFGVRALDAQRDVDAALVAALNAQRAALAAARVREALLGGIELAHGRAEAGESLGDLMGALRDAFLGLRAEPSDSGRQAAVLLAAEDIAGRFNEVAQAIGAARQRAQEGIVTEVARLNAGLREVASLTRDIRAEIARGGSAAALQDRRDAAIARLSESLELRAVARPDGGMTLIARGGMVLPLDPDRDAFATADAQVGPGASWAGGTLPGIMLGGVDVTAQLRGGRLAEYVALRDATLPRYQAELDIAAAQLAARLEAQGLRLFTNAAGAVPDPSQPYAGSSQVGFAAAIRLNPAVRAAPSLLRDGTHAVTGAPGGPSAFTPNPPGGPAGFVTLLDRVLDFSFGAEAAAGAPWPAIATTGLGPDGTLASPFAAPPTLTGYAMAVTAAHTGDRAAATAAREAADGLAAGLEARFAARSGVDVDGEMAAMVQLQNAYAANAKVVEVVQRMWDQLFAALR</sequence>
<keyword evidence="6" id="KW-0975">Bacterial flagellum</keyword>
<keyword evidence="9" id="KW-0969">Cilium</keyword>
<reference evidence="9 10" key="1">
    <citation type="journal article" date="2014" name="Int. J. Syst. Evol. Microbiol.">
        <title>Complete genome sequence of Corynebacterium casei LMG S-19264T (=DSM 44701T), isolated from a smear-ripened cheese.</title>
        <authorList>
            <consortium name="US DOE Joint Genome Institute (JGI-PGF)"/>
            <person name="Walter F."/>
            <person name="Albersmeier A."/>
            <person name="Kalinowski J."/>
            <person name="Ruckert C."/>
        </authorList>
    </citation>
    <scope>NUCLEOTIDE SEQUENCE [LARGE SCALE GENOMIC DNA]</scope>
    <source>
        <strain evidence="9 10">CGMCC 1.16330</strain>
    </source>
</reference>
<evidence type="ECO:0000256" key="2">
    <source>
        <dbReference type="ARBA" id="ARBA00004613"/>
    </source>
</evidence>
<dbReference type="PANTHER" id="PTHR30033:SF2">
    <property type="entry name" value="FLAGELLAR HOOK PROTEIN"/>
    <property type="match status" value="1"/>
</dbReference>
<dbReference type="Proteomes" id="UP000597507">
    <property type="component" value="Unassembled WGS sequence"/>
</dbReference>
<keyword evidence="9" id="KW-0282">Flagellum</keyword>
<dbReference type="RefSeq" id="WP_188899612.1">
    <property type="nucleotide sequence ID" value="NZ_BMKS01000004.1"/>
</dbReference>
<evidence type="ECO:0000256" key="1">
    <source>
        <dbReference type="ARBA" id="ARBA00004365"/>
    </source>
</evidence>
<comment type="similarity">
    <text evidence="3">Belongs to the flagella basal body rod proteins family.</text>
</comment>
<evidence type="ECO:0000256" key="3">
    <source>
        <dbReference type="ARBA" id="ARBA00009677"/>
    </source>
</evidence>
<evidence type="ECO:0000313" key="10">
    <source>
        <dbReference type="Proteomes" id="UP000597507"/>
    </source>
</evidence>
<dbReference type="InterPro" id="IPR053927">
    <property type="entry name" value="FlgK_helical"/>
</dbReference>
<dbReference type="Pfam" id="PF22638">
    <property type="entry name" value="FlgK_D1"/>
    <property type="match status" value="1"/>
</dbReference>
<proteinExistence type="inferred from homology"/>
<dbReference type="EMBL" id="BMKS01000004">
    <property type="protein sequence ID" value="GGG29921.1"/>
    <property type="molecule type" value="Genomic_DNA"/>
</dbReference>
<accession>A0A8J2ZAQ1</accession>
<evidence type="ECO:0000256" key="6">
    <source>
        <dbReference type="ARBA" id="ARBA00023143"/>
    </source>
</evidence>
<feature type="domain" description="Flagellar basal-body/hook protein C-terminal" evidence="7">
    <location>
        <begin position="467"/>
        <end position="503"/>
    </location>
</feature>
<comment type="caution">
    <text evidence="9">The sequence shown here is derived from an EMBL/GenBank/DDBJ whole genome shotgun (WGS) entry which is preliminary data.</text>
</comment>
<evidence type="ECO:0000259" key="8">
    <source>
        <dbReference type="Pfam" id="PF22638"/>
    </source>
</evidence>
<dbReference type="GO" id="GO:0009424">
    <property type="term" value="C:bacterial-type flagellum hook"/>
    <property type="evidence" value="ECO:0007669"/>
    <property type="project" value="InterPro"/>
</dbReference>
<evidence type="ECO:0000256" key="4">
    <source>
        <dbReference type="ARBA" id="ARBA00016244"/>
    </source>
</evidence>
<evidence type="ECO:0000256" key="5">
    <source>
        <dbReference type="ARBA" id="ARBA00022525"/>
    </source>
</evidence>
<dbReference type="InterPro" id="IPR010930">
    <property type="entry name" value="Flg_bb/hook_C_dom"/>
</dbReference>
<protein>
    <recommendedName>
        <fullName evidence="4">Flagellar hook-associated protein 1</fullName>
    </recommendedName>
</protein>
<dbReference type="AlphaFoldDB" id="A0A8J2ZAQ1"/>